<accession>A0A399J708</accession>
<reference evidence="1 2" key="1">
    <citation type="submission" date="2018-07" db="EMBL/GenBank/DDBJ databases">
        <title>Arthrobacter sp. nov., isolated from raw cow's milk with high bacterial count.</title>
        <authorList>
            <person name="Hahne J."/>
            <person name="Isele D."/>
            <person name="Lipski A."/>
        </authorList>
    </citation>
    <scope>NUCLEOTIDE SEQUENCE [LARGE SCALE GENOMIC DNA]</scope>
    <source>
        <strain evidence="1 2">JZ R-35</strain>
    </source>
</reference>
<gene>
    <name evidence="1" type="ORF">DWB68_15290</name>
</gene>
<protein>
    <recommendedName>
        <fullName evidence="3">DNA-binding protein</fullName>
    </recommendedName>
</protein>
<evidence type="ECO:0000313" key="1">
    <source>
        <dbReference type="EMBL" id="RII40930.1"/>
    </source>
</evidence>
<keyword evidence="2" id="KW-1185">Reference proteome</keyword>
<comment type="caution">
    <text evidence="1">The sequence shown here is derived from an EMBL/GenBank/DDBJ whole genome shotgun (WGS) entry which is preliminary data.</text>
</comment>
<sequence>MSDLPRYRTPAHVAAELGIPVTTVKRHARVSGICTRLERRRIAFTAEQIEELAAWIEGQQSPTFENVPAELDAFA</sequence>
<dbReference type="AlphaFoldDB" id="A0A399J708"/>
<dbReference type="Proteomes" id="UP000265419">
    <property type="component" value="Unassembled WGS sequence"/>
</dbReference>
<evidence type="ECO:0000313" key="2">
    <source>
        <dbReference type="Proteomes" id="UP000265419"/>
    </source>
</evidence>
<name>A0A399J708_9MICC</name>
<organism evidence="1 2">
    <name type="scientific">Galactobacter valiniphilus</name>
    <dbReference type="NCBI Taxonomy" id="2676122"/>
    <lineage>
        <taxon>Bacteria</taxon>
        <taxon>Bacillati</taxon>
        <taxon>Actinomycetota</taxon>
        <taxon>Actinomycetes</taxon>
        <taxon>Micrococcales</taxon>
        <taxon>Micrococcaceae</taxon>
        <taxon>Galactobacter</taxon>
    </lineage>
</organism>
<proteinExistence type="predicted"/>
<dbReference type="RefSeq" id="WP_119425985.1">
    <property type="nucleotide sequence ID" value="NZ_QQXK01000046.1"/>
</dbReference>
<evidence type="ECO:0008006" key="3">
    <source>
        <dbReference type="Google" id="ProtNLM"/>
    </source>
</evidence>
<dbReference type="EMBL" id="QQXK01000046">
    <property type="protein sequence ID" value="RII40930.1"/>
    <property type="molecule type" value="Genomic_DNA"/>
</dbReference>